<dbReference type="Pfam" id="PF07969">
    <property type="entry name" value="Amidohydro_3"/>
    <property type="match status" value="1"/>
</dbReference>
<dbReference type="Proteomes" id="UP000094342">
    <property type="component" value="Unassembled WGS sequence"/>
</dbReference>
<protein>
    <recommendedName>
        <fullName evidence="2">Amidohydrolase 3 domain-containing protein</fullName>
    </recommendedName>
</protein>
<organism evidence="3 4">
    <name type="scientific">Sinorhizobium alkalisoli</name>
    <dbReference type="NCBI Taxonomy" id="1752398"/>
    <lineage>
        <taxon>Bacteria</taxon>
        <taxon>Pseudomonadati</taxon>
        <taxon>Pseudomonadota</taxon>
        <taxon>Alphaproteobacteria</taxon>
        <taxon>Hyphomicrobiales</taxon>
        <taxon>Rhizobiaceae</taxon>
        <taxon>Sinorhizobium/Ensifer group</taxon>
        <taxon>Sinorhizobium</taxon>
    </lineage>
</organism>
<evidence type="ECO:0000313" key="4">
    <source>
        <dbReference type="Proteomes" id="UP000094342"/>
    </source>
</evidence>
<name>A0A1E3VGK3_9HYPH</name>
<sequence length="109" mass="11655">MAECPEGALVAVVIAERREAMFADGIADLQVAVHATGDGAVDMNGYQAASQTTSRRDSRHRVEHIQAALPTDFRRSQELGVVASMQPTHPPGSAGLPLEPYSSRIGEDR</sequence>
<dbReference type="PANTHER" id="PTHR22642">
    <property type="entry name" value="IMIDAZOLONEPROPIONASE"/>
    <property type="match status" value="1"/>
</dbReference>
<dbReference type="InterPro" id="IPR013108">
    <property type="entry name" value="Amidohydro_3"/>
</dbReference>
<keyword evidence="4" id="KW-1185">Reference proteome</keyword>
<comment type="caution">
    <text evidence="3">The sequence shown here is derived from an EMBL/GenBank/DDBJ whole genome shotgun (WGS) entry which is preliminary data.</text>
</comment>
<dbReference type="RefSeq" id="WP_245314488.1">
    <property type="nucleotide sequence ID" value="NZ_LYBW01000041.1"/>
</dbReference>
<dbReference type="EMBL" id="LYBW01000041">
    <property type="protein sequence ID" value="ODR92654.1"/>
    <property type="molecule type" value="Genomic_DNA"/>
</dbReference>
<dbReference type="PANTHER" id="PTHR22642:SF2">
    <property type="entry name" value="PROTEIN LONG AFTER FAR-RED 3"/>
    <property type="match status" value="1"/>
</dbReference>
<evidence type="ECO:0000259" key="2">
    <source>
        <dbReference type="Pfam" id="PF07969"/>
    </source>
</evidence>
<dbReference type="STRING" id="1752398.A8M32_03755"/>
<feature type="region of interest" description="Disordered" evidence="1">
    <location>
        <begin position="83"/>
        <end position="109"/>
    </location>
</feature>
<accession>A0A1E3VGK3</accession>
<dbReference type="Gene3D" id="3.20.20.140">
    <property type="entry name" value="Metal-dependent hydrolases"/>
    <property type="match status" value="1"/>
</dbReference>
<feature type="domain" description="Amidohydrolase 3" evidence="2">
    <location>
        <begin position="27"/>
        <end position="95"/>
    </location>
</feature>
<reference evidence="4" key="1">
    <citation type="submission" date="2016-05" db="EMBL/GenBank/DDBJ databases">
        <authorList>
            <person name="Li Y."/>
        </authorList>
    </citation>
    <scope>NUCLEOTIDE SEQUENCE [LARGE SCALE GENOMIC DNA]</scope>
    <source>
        <strain evidence="4">YIC4027</strain>
    </source>
</reference>
<evidence type="ECO:0000256" key="1">
    <source>
        <dbReference type="SAM" id="MobiDB-lite"/>
    </source>
</evidence>
<dbReference type="AlphaFoldDB" id="A0A1E3VGK3"/>
<proteinExistence type="predicted"/>
<gene>
    <name evidence="3" type="ORF">A8M32_03755</name>
</gene>
<evidence type="ECO:0000313" key="3">
    <source>
        <dbReference type="EMBL" id="ODR92654.1"/>
    </source>
</evidence>